<keyword evidence="8" id="KW-0424">Laminin EGF-like domain</keyword>
<evidence type="ECO:0000256" key="6">
    <source>
        <dbReference type="ARBA" id="ARBA00023157"/>
    </source>
</evidence>
<feature type="domain" description="EGF-like" evidence="13">
    <location>
        <begin position="1432"/>
        <end position="1471"/>
    </location>
</feature>
<dbReference type="SUPFAM" id="SSF57196">
    <property type="entry name" value="EGF/Laminin"/>
    <property type="match status" value="2"/>
</dbReference>
<evidence type="ECO:0000256" key="5">
    <source>
        <dbReference type="ARBA" id="ARBA00023136"/>
    </source>
</evidence>
<comment type="caution">
    <text evidence="9">Lacks conserved residue(s) required for the propagation of feature annotation.</text>
</comment>
<reference evidence="16" key="2">
    <citation type="submission" date="2025-09" db="UniProtKB">
        <authorList>
            <consortium name="Ensembl"/>
        </authorList>
    </citation>
    <scope>IDENTIFICATION</scope>
</reference>
<evidence type="ECO:0000256" key="12">
    <source>
        <dbReference type="SAM" id="Phobius"/>
    </source>
</evidence>
<dbReference type="GO" id="GO:0030214">
    <property type="term" value="P:hyaluronan catabolic process"/>
    <property type="evidence" value="ECO:0007669"/>
    <property type="project" value="Ensembl"/>
</dbReference>
<proteinExistence type="predicted"/>
<feature type="domain" description="Link" evidence="15">
    <location>
        <begin position="1998"/>
        <end position="2093"/>
    </location>
</feature>
<dbReference type="PROSITE" id="PS01186">
    <property type="entry name" value="EGF_2"/>
    <property type="match status" value="11"/>
</dbReference>
<keyword evidence="2 9" id="KW-0245">EGF-like domain</keyword>
<evidence type="ECO:0000259" key="15">
    <source>
        <dbReference type="PROSITE" id="PS50963"/>
    </source>
</evidence>
<feature type="domain" description="EGF-like" evidence="13">
    <location>
        <begin position="1296"/>
        <end position="1333"/>
    </location>
</feature>
<dbReference type="FunFam" id="2.30.180.10:FF:000005">
    <property type="entry name" value="Stabilin 2"/>
    <property type="match status" value="2"/>
</dbReference>
<dbReference type="GO" id="GO:0050830">
    <property type="term" value="P:defense response to Gram-positive bacterium"/>
    <property type="evidence" value="ECO:0007669"/>
    <property type="project" value="Ensembl"/>
</dbReference>
<feature type="domain" description="EGF-like" evidence="13">
    <location>
        <begin position="179"/>
        <end position="220"/>
    </location>
</feature>
<evidence type="ECO:0000313" key="16">
    <source>
        <dbReference type="Ensembl" id="ENSSPUP00000002940.1"/>
    </source>
</evidence>
<dbReference type="Pfam" id="PF02469">
    <property type="entry name" value="Fasciclin"/>
    <property type="match status" value="6"/>
</dbReference>
<comment type="subcellular location">
    <subcellularLocation>
        <location evidence="1">Membrane</location>
        <topology evidence="1">Single-pass membrane protein</topology>
    </subcellularLocation>
</comment>
<dbReference type="InterPro" id="IPR000782">
    <property type="entry name" value="FAS1_domain"/>
</dbReference>
<dbReference type="PROSITE" id="PS50026">
    <property type="entry name" value="EGF_3"/>
    <property type="match status" value="15"/>
</dbReference>
<feature type="domain" description="EGF-like" evidence="13">
    <location>
        <begin position="1777"/>
        <end position="1817"/>
    </location>
</feature>
<dbReference type="SUPFAM" id="SSF82153">
    <property type="entry name" value="FAS1 domain"/>
    <property type="match status" value="7"/>
</dbReference>
<evidence type="ECO:0000256" key="8">
    <source>
        <dbReference type="ARBA" id="ARBA00023292"/>
    </source>
</evidence>
<keyword evidence="6 9" id="KW-1015">Disulfide bond</keyword>
<feature type="disulfide bond" evidence="9">
    <location>
        <begin position="1851"/>
        <end position="1860"/>
    </location>
</feature>
<dbReference type="GO" id="GO:0005509">
    <property type="term" value="F:calcium ion binding"/>
    <property type="evidence" value="ECO:0007669"/>
    <property type="project" value="InterPro"/>
</dbReference>
<feature type="disulfide bond" evidence="9">
    <location>
        <begin position="722"/>
        <end position="731"/>
    </location>
</feature>
<feature type="disulfide bond" evidence="10">
    <location>
        <begin position="2046"/>
        <end position="2067"/>
    </location>
</feature>
<dbReference type="PANTHER" id="PTHR24038">
    <property type="entry name" value="STABILIN"/>
    <property type="match status" value="1"/>
</dbReference>
<feature type="domain" description="FAS1" evidence="14">
    <location>
        <begin position="934"/>
        <end position="1067"/>
    </location>
</feature>
<keyword evidence="3 12" id="KW-0812">Transmembrane</keyword>
<dbReference type="GO" id="GO:0005044">
    <property type="term" value="F:scavenger receptor activity"/>
    <property type="evidence" value="ECO:0007669"/>
    <property type="project" value="Ensembl"/>
</dbReference>
<feature type="domain" description="FAS1" evidence="14">
    <location>
        <begin position="1600"/>
        <end position="1742"/>
    </location>
</feature>
<protein>
    <submittedName>
        <fullName evidence="16">Stabilin 2</fullName>
    </submittedName>
</protein>
<dbReference type="SMART" id="SM00181">
    <property type="entry name" value="EGF"/>
    <property type="match status" value="19"/>
</dbReference>
<evidence type="ECO:0000256" key="7">
    <source>
        <dbReference type="ARBA" id="ARBA00023180"/>
    </source>
</evidence>
<evidence type="ECO:0000256" key="1">
    <source>
        <dbReference type="ARBA" id="ARBA00004167"/>
    </source>
</evidence>
<evidence type="ECO:0000259" key="14">
    <source>
        <dbReference type="PROSITE" id="PS50213"/>
    </source>
</evidence>
<feature type="domain" description="FAS1" evidence="14">
    <location>
        <begin position="1077"/>
        <end position="1198"/>
    </location>
</feature>
<feature type="domain" description="EGF-like" evidence="13">
    <location>
        <begin position="1901"/>
        <end position="1941"/>
    </location>
</feature>
<dbReference type="FunFam" id="2.30.180.10:FF:000017">
    <property type="entry name" value="Stabilin 2"/>
    <property type="match status" value="1"/>
</dbReference>
<dbReference type="FunFam" id="2.30.180.10:FF:000021">
    <property type="entry name" value="Stabilin 2"/>
    <property type="match status" value="1"/>
</dbReference>
<dbReference type="SMART" id="SM00445">
    <property type="entry name" value="LINK"/>
    <property type="match status" value="1"/>
</dbReference>
<dbReference type="PROSITE" id="PS00022">
    <property type="entry name" value="EGF_1"/>
    <property type="match status" value="6"/>
</dbReference>
<feature type="domain" description="EGF-like" evidence="13">
    <location>
        <begin position="1251"/>
        <end position="1289"/>
    </location>
</feature>
<dbReference type="Gene3D" id="2.10.25.10">
    <property type="entry name" value="Laminin"/>
    <property type="match status" value="13"/>
</dbReference>
<name>A0A8D0G8K1_SPHPU</name>
<dbReference type="SMART" id="SM00554">
    <property type="entry name" value="FAS1"/>
    <property type="match status" value="7"/>
</dbReference>
<evidence type="ECO:0000256" key="9">
    <source>
        <dbReference type="PROSITE-ProRule" id="PRU00076"/>
    </source>
</evidence>
<dbReference type="GO" id="GO:0005540">
    <property type="term" value="F:hyaluronic acid binding"/>
    <property type="evidence" value="ECO:0007669"/>
    <property type="project" value="InterPro"/>
</dbReference>
<dbReference type="FunFam" id="2.30.180.10:FF:000018">
    <property type="entry name" value="Stabilin 2"/>
    <property type="match status" value="1"/>
</dbReference>
<dbReference type="Gene3D" id="3.10.100.10">
    <property type="entry name" value="Mannose-Binding Protein A, subunit A"/>
    <property type="match status" value="1"/>
</dbReference>
<dbReference type="GO" id="GO:0030169">
    <property type="term" value="F:low-density lipoprotein particle binding"/>
    <property type="evidence" value="ECO:0007669"/>
    <property type="project" value="Ensembl"/>
</dbReference>
<feature type="domain" description="EGF-like" evidence="13">
    <location>
        <begin position="1348"/>
        <end position="1389"/>
    </location>
</feature>
<evidence type="ECO:0000256" key="10">
    <source>
        <dbReference type="PROSITE-ProRule" id="PRU00323"/>
    </source>
</evidence>
<feature type="domain" description="EGF-like" evidence="13">
    <location>
        <begin position="692"/>
        <end position="732"/>
    </location>
</feature>
<dbReference type="GO" id="GO:0005829">
    <property type="term" value="C:cytosol"/>
    <property type="evidence" value="ECO:0007669"/>
    <property type="project" value="Ensembl"/>
</dbReference>
<feature type="disulfide bond" evidence="9">
    <location>
        <begin position="167"/>
        <end position="176"/>
    </location>
</feature>
<gene>
    <name evidence="16" type="primary">STAB2</name>
</gene>
<feature type="domain" description="FAS1" evidence="14">
    <location>
        <begin position="346"/>
        <end position="489"/>
    </location>
</feature>
<feature type="compositionally biased region" description="Polar residues" evidence="11">
    <location>
        <begin position="2310"/>
        <end position="2342"/>
    </location>
</feature>
<evidence type="ECO:0000256" key="11">
    <source>
        <dbReference type="SAM" id="MobiDB-lite"/>
    </source>
</evidence>
<evidence type="ECO:0000313" key="17">
    <source>
        <dbReference type="Proteomes" id="UP000694392"/>
    </source>
</evidence>
<feature type="disulfide bond" evidence="9">
    <location>
        <begin position="1323"/>
        <end position="1332"/>
    </location>
</feature>
<keyword evidence="7" id="KW-0325">Glycoprotein</keyword>
<organism evidence="16 17">
    <name type="scientific">Sphenodon punctatus</name>
    <name type="common">Tuatara</name>
    <name type="synonym">Hatteria punctata</name>
    <dbReference type="NCBI Taxonomy" id="8508"/>
    <lineage>
        <taxon>Eukaryota</taxon>
        <taxon>Metazoa</taxon>
        <taxon>Chordata</taxon>
        <taxon>Craniata</taxon>
        <taxon>Vertebrata</taxon>
        <taxon>Euteleostomi</taxon>
        <taxon>Lepidosauria</taxon>
        <taxon>Sphenodontia</taxon>
        <taxon>Sphenodontidae</taxon>
        <taxon>Sphenodon</taxon>
    </lineage>
</organism>
<dbReference type="GO" id="GO:0006898">
    <property type="term" value="P:receptor-mediated endocytosis"/>
    <property type="evidence" value="ECO:0007669"/>
    <property type="project" value="Ensembl"/>
</dbReference>
<dbReference type="Ensembl" id="ENSSPUT00000003123.1">
    <property type="protein sequence ID" value="ENSSPUP00000002940.1"/>
    <property type="gene ID" value="ENSSPUG00000001421.1"/>
</dbReference>
<dbReference type="Gene3D" id="2.30.180.10">
    <property type="entry name" value="FAS1 domain"/>
    <property type="match status" value="7"/>
</dbReference>
<feature type="domain" description="EGF-like" evidence="13">
    <location>
        <begin position="306"/>
        <end position="346"/>
    </location>
</feature>
<keyword evidence="4 12" id="KW-1133">Transmembrane helix</keyword>
<dbReference type="InterPro" id="IPR000742">
    <property type="entry name" value="EGF"/>
</dbReference>
<dbReference type="InterPro" id="IPR056806">
    <property type="entry name" value="EGF_STAB1-2"/>
</dbReference>
<dbReference type="GO" id="GO:0005886">
    <property type="term" value="C:plasma membrane"/>
    <property type="evidence" value="ECO:0007669"/>
    <property type="project" value="Ensembl"/>
</dbReference>
<evidence type="ECO:0000259" key="13">
    <source>
        <dbReference type="PROSITE" id="PS50026"/>
    </source>
</evidence>
<feature type="disulfide bond" evidence="10">
    <location>
        <begin position="2022"/>
        <end position="2091"/>
    </location>
</feature>
<dbReference type="PROSITE" id="PS50213">
    <property type="entry name" value="FAS1"/>
    <property type="match status" value="7"/>
</dbReference>
<feature type="domain" description="EGF-like" evidence="13">
    <location>
        <begin position="1824"/>
        <end position="1861"/>
    </location>
</feature>
<feature type="disulfide bond" evidence="9">
    <location>
        <begin position="148"/>
        <end position="165"/>
    </location>
</feature>
<feature type="domain" description="EGF-like" evidence="13">
    <location>
        <begin position="1390"/>
        <end position="1431"/>
    </location>
</feature>
<dbReference type="InterPro" id="IPR016187">
    <property type="entry name" value="CTDL_fold"/>
</dbReference>
<feature type="disulfide bond" evidence="9">
    <location>
        <begin position="1304"/>
        <end position="1321"/>
    </location>
</feature>
<dbReference type="PANTHER" id="PTHR24038:SF0">
    <property type="entry name" value="STABILIN-2"/>
    <property type="match status" value="1"/>
</dbReference>
<dbReference type="Pfam" id="PF24887">
    <property type="entry name" value="EGF_STAB1-2"/>
    <property type="match status" value="3"/>
</dbReference>
<dbReference type="InterPro" id="IPR036378">
    <property type="entry name" value="FAS1_dom_sf"/>
</dbReference>
<feature type="domain" description="FAS1" evidence="14">
    <location>
        <begin position="501"/>
        <end position="618"/>
    </location>
</feature>
<dbReference type="FunFam" id="3.10.100.10:FF:000001">
    <property type="entry name" value="Hyaluronan proteoglycan link protein 1"/>
    <property type="match status" value="1"/>
</dbReference>
<feature type="domain" description="EGF-like" evidence="13">
    <location>
        <begin position="221"/>
        <end position="260"/>
    </location>
</feature>
<reference evidence="16" key="1">
    <citation type="submission" date="2025-08" db="UniProtKB">
        <authorList>
            <consortium name="Ensembl"/>
        </authorList>
    </citation>
    <scope>IDENTIFICATION</scope>
</reference>
<dbReference type="FunFam" id="2.10.25.10:FF:000448">
    <property type="entry name" value="Stabilin 2"/>
    <property type="match status" value="1"/>
</dbReference>
<feature type="disulfide bond" evidence="9">
    <location>
        <begin position="1279"/>
        <end position="1288"/>
    </location>
</feature>
<sequence length="2342" mass="254850">RGASKLPVSGLAPLPSPGLTERRTLANRCDQKTLVTTKTVCRSCSLNFEIQCPDGYTKITNGSGIRDCRYYLEIRTYTLSLPGCRHMCMKEYQQPQCCQGYWGPDCLCKFALLLYFLGDGGGQKGFGGTACETCVEDHVFGPNCTSVCNCVHGVCSSGITGDGTCTCMSGYKGLSCDQPIPECQALQCPENSRCSASTADEGKLECKCLPSYQGDGKQCEPINPCSEKVCDPNAYCTYLGPNRHKCTCQEGFQGDGQVCLPIDPCQTKFENCPTQSTICKYDGPGKSHCECKEHYRNFVPGVGCSMTDICATNNTCHQNAKCTMVAPGQILCSCLKGYVGDGLVCYGNIMERIRDLNTAPGGQWQGKLTSAILLFEYSYEWPLSSLGPFTVLVPTNKGFKGANLKDLLSNKENAQYFVKLHIIAGQLDINSLNNTDTVYTLTGKPAERLRGDKDTLLRFRIQGTKKKGKLLQGDIVASNGIFHITDKAMDNVEPTFESNKEETIMAGLQDNARYSRFRSMLEKTILGPILDQDGGPYTIFVPNNGALEDMKDGVLDYLLSPELEVASLVSIEHVRSMARQFIYFNTTSNGQILVNGAQIEETDIVAKNGRIYTLARVLIPPSIVPILPHRCDVGKSEIKMVRICSNQGLAEIAFSRRRCIYDDLTIPRSGCARYCNVTIKEPTCCEGFYGPDCNPCPGGFSKPCSGNGQCVDGMKGNGTCICNEGFQGSHCQFCSDPDKYGPRCDNKCLCVYGTCDNQIHSDGICLVGSCKSGYAGKLCDTQVFPCGYFLQFCHAHANCQFSNGHSSPQPPPGDPGGAVHQGAECIKTGPGTHECVCQPGWSGDGRDCSEINNCLLPNFGGCHGNASCMYVVPSQNNCECKEGFRGNGIECAPINSCLEHSGKCHHLANCQLVSFGVWDCVCPKGFEGDGIVCYGNAVDELSSLSEAAGFNQWVKEASIKTVLSATSNLTVLVPSLQAIENMNPDERAFWISKSNIPALLKYHVLMGAYRRADLQNLSSSNMLATSLHGNFLPLTKENGNITVDGANIIAGDIAATNGIIHVIDKVLIPLRGMSGVLPKLLARLEQMPDYSIFRGYVIQYNLENEIEAANTYTVFAPNNDAIESYLRSKKMSSLDEDQIRYHIVLEEKLLKNDLHNGMHRETMLGFSYQVGFFFQNGQVSKCRKHRLHHLSYKMYVALILKNVHALGDKKHCIYTDYFMGRISIHVGCQTKCIQTIITRECCAGFFGQQCQPCPGNAGNMCFGNGICLDGVNGTGVCECEAGFNGTACEKCIEGKYGSSCDQECACVHGKCSSGIEGDGTCECAVGWRGVNCESEIKDDACNNTCHTTIDACETSNGGCSAKAECKRTTAGNRLCFCTAGYTGDGVVCLEINPCLENNGGCDKNAECTQTGPNQSVCNCLKGYSGNGKTCTYINLCLLNNGGCSEFATCNDTELAERTCTCKANYVGDGFKCRGTIFQELFRDPQTLKFHFHLQSLAVGDIAGSGPYTVFIPNTEAFNSEPKTKAWTANGVMPQILRYHMVGCAGLLYNDLTSLTNVTTLQGNPIRITVSQNSVYLNDKAKIVSSDAISTNGVIHIIDKLLIPQFNLTGGEIVSLAFHLFQSEGLMSLINDPLHSPVTLFWPTDNAIRSLPKEQKDFLFKKSNREKLVQYLKFHIIRDAKILASDLPGSDSLKTLQGSDLSIKCGDDNDSIGELFLNDRKCKIVERQLEFNGGIAYGIDCMLMAPSLGSRCDNFIITNFTVKCYLWLKILNLLFFLPFLACPGGPETPCNNRGYCDDGYSGTGECMCNSGFNGTSCELCPPRRYGSDCKPCECTNNGQCDEGHTGSGQCFCETGWTGRLCDTKLDLPPVCSPNCSVHAVCNENSTCQCKPYYKGDGLTCTVVDLCSQNNGGCHQHARCSQYGVKTNCTCNKGYKGDGHTCVAINPCADGLNGGCHEHAICTMTAPDKRKCECKDNYIGDGIDCSVKQLPIDRCLQDNGQCHADANCADLHYQDATVGAQAACANEGATVATYNQLVYAQKARYHLCSAGWLDNARVAYPTAFSTLNCGSGYVGIIDYGIRVNLSESWDAFCYRVKDVNCTCKTGYVGDGITCSGNLLQVLMSLPTLTNFNILTYSNSSKKGKVFLEFLTNLSIQATLFAPNKTGLTDNETLSGRDIEYHLSNVSTLFYEDLANGTTLQTKIGERLLVTHGKDQDRQMSTIKYVDGKVILEWDIIASNGVIHVIAAPLKAPPAPASLHPAFGAGIFFTIILVIGGIVFVGYSYFRFKKGRIRFQRFKSDDEIDVTPLDKAQPSNITNPTYESSITSPSEPASEPLSVSSHFDF</sequence>
<feature type="domain" description="EGF-like" evidence="13">
    <location>
        <begin position="1942"/>
        <end position="1984"/>
    </location>
</feature>
<dbReference type="GO" id="GO:0007155">
    <property type="term" value="P:cell adhesion"/>
    <property type="evidence" value="ECO:0007669"/>
    <property type="project" value="InterPro"/>
</dbReference>
<feature type="transmembrane region" description="Helical" evidence="12">
    <location>
        <begin position="2259"/>
        <end position="2283"/>
    </location>
</feature>
<dbReference type="FunFam" id="2.10.25.10:FF:000040">
    <property type="entry name" value="Stabilin 2"/>
    <property type="match status" value="5"/>
</dbReference>
<dbReference type="Pfam" id="PF12947">
    <property type="entry name" value="EGF_3"/>
    <property type="match status" value="8"/>
</dbReference>
<accession>A0A8D0G8K1</accession>
<feature type="domain" description="FAS1" evidence="14">
    <location>
        <begin position="2113"/>
        <end position="2247"/>
    </location>
</feature>
<dbReference type="InterPro" id="IPR001881">
    <property type="entry name" value="EGF-like_Ca-bd_dom"/>
</dbReference>
<dbReference type="Pfam" id="PF00193">
    <property type="entry name" value="Xlink"/>
    <property type="match status" value="1"/>
</dbReference>
<dbReference type="InterPro" id="IPR024731">
    <property type="entry name" value="NELL2-like_EGF"/>
</dbReference>
<evidence type="ECO:0000256" key="3">
    <source>
        <dbReference type="ARBA" id="ARBA00022692"/>
    </source>
</evidence>
<feature type="domain" description="EGF-like" evidence="13">
    <location>
        <begin position="850"/>
        <end position="892"/>
    </location>
</feature>
<dbReference type="InterPro" id="IPR000538">
    <property type="entry name" value="Link_dom"/>
</dbReference>
<feature type="domain" description="FAS1" evidence="14">
    <location>
        <begin position="1473"/>
        <end position="1601"/>
    </location>
</feature>
<keyword evidence="5 12" id="KW-0472">Membrane</keyword>
<evidence type="ECO:0000256" key="2">
    <source>
        <dbReference type="ARBA" id="ARBA00022536"/>
    </source>
</evidence>
<feature type="disulfide bond" evidence="9">
    <location>
        <begin position="1807"/>
        <end position="1816"/>
    </location>
</feature>
<dbReference type="Gene3D" id="2.170.300.10">
    <property type="entry name" value="Tie2 ligand-binding domain superfamily"/>
    <property type="match status" value="1"/>
</dbReference>
<dbReference type="PROSITE" id="PS50963">
    <property type="entry name" value="LINK_2"/>
    <property type="match status" value="1"/>
</dbReference>
<dbReference type="GO" id="GO:0005041">
    <property type="term" value="F:low-density lipoprotein particle receptor activity"/>
    <property type="evidence" value="ECO:0007669"/>
    <property type="project" value="Ensembl"/>
</dbReference>
<dbReference type="SUPFAM" id="SSF56436">
    <property type="entry name" value="C-type lectin-like"/>
    <property type="match status" value="1"/>
</dbReference>
<feature type="domain" description="EGF-like" evidence="13">
    <location>
        <begin position="140"/>
        <end position="177"/>
    </location>
</feature>
<dbReference type="SMART" id="SM00179">
    <property type="entry name" value="EGF_CA"/>
    <property type="match status" value="3"/>
</dbReference>
<dbReference type="FunFam" id="2.30.180.10:FF:000020">
    <property type="entry name" value="Stabilin 2"/>
    <property type="match status" value="1"/>
</dbReference>
<keyword evidence="17" id="KW-1185">Reference proteome</keyword>
<dbReference type="InterPro" id="IPR016186">
    <property type="entry name" value="C-type_lectin-like/link_sf"/>
</dbReference>
<dbReference type="GeneTree" id="ENSGT00940000156566"/>
<evidence type="ECO:0000256" key="4">
    <source>
        <dbReference type="ARBA" id="ARBA00022989"/>
    </source>
</evidence>
<feature type="region of interest" description="Disordered" evidence="11">
    <location>
        <begin position="2304"/>
        <end position="2342"/>
    </location>
</feature>
<dbReference type="Proteomes" id="UP000694392">
    <property type="component" value="Unplaced"/>
</dbReference>